<dbReference type="GO" id="GO:0006281">
    <property type="term" value="P:DNA repair"/>
    <property type="evidence" value="ECO:0007669"/>
    <property type="project" value="TreeGrafter"/>
</dbReference>
<evidence type="ECO:0000256" key="3">
    <source>
        <dbReference type="ARBA" id="ARBA00023242"/>
    </source>
</evidence>
<feature type="compositionally biased region" description="Low complexity" evidence="5">
    <location>
        <begin position="977"/>
        <end position="992"/>
    </location>
</feature>
<evidence type="ECO:0000256" key="4">
    <source>
        <dbReference type="ARBA" id="ARBA00023306"/>
    </source>
</evidence>
<dbReference type="AlphaFoldDB" id="A0AAF0DTS3"/>
<protein>
    <submittedName>
        <fullName evidence="7">Topoisomerase 1-associated factor 1</fullName>
    </submittedName>
</protein>
<evidence type="ECO:0000256" key="2">
    <source>
        <dbReference type="ARBA" id="ARBA00022880"/>
    </source>
</evidence>
<keyword evidence="4" id="KW-0131">Cell cycle</keyword>
<keyword evidence="3" id="KW-0539">Nucleus</keyword>
<dbReference type="GO" id="GO:0003677">
    <property type="term" value="F:DNA binding"/>
    <property type="evidence" value="ECO:0007669"/>
    <property type="project" value="TreeGrafter"/>
</dbReference>
<dbReference type="GO" id="GO:0000076">
    <property type="term" value="P:DNA replication checkpoint signaling"/>
    <property type="evidence" value="ECO:0007669"/>
    <property type="project" value="TreeGrafter"/>
</dbReference>
<evidence type="ECO:0000256" key="1">
    <source>
        <dbReference type="ARBA" id="ARBA00004123"/>
    </source>
</evidence>
<dbReference type="InterPro" id="IPR006906">
    <property type="entry name" value="Timeless_N"/>
</dbReference>
<evidence type="ECO:0000259" key="6">
    <source>
        <dbReference type="Pfam" id="PF04821"/>
    </source>
</evidence>
<dbReference type="EMBL" id="CP119952">
    <property type="protein sequence ID" value="WFC95318.1"/>
    <property type="molecule type" value="Genomic_DNA"/>
</dbReference>
<feature type="region of interest" description="Disordered" evidence="5">
    <location>
        <begin position="17"/>
        <end position="42"/>
    </location>
</feature>
<evidence type="ECO:0000313" key="7">
    <source>
        <dbReference type="EMBL" id="WFC95318.1"/>
    </source>
</evidence>
<reference evidence="7" key="1">
    <citation type="submission" date="2023-03" db="EMBL/GenBank/DDBJ databases">
        <title>Mating type loci evolution in Malassezia.</title>
        <authorList>
            <person name="Coelho M.A."/>
        </authorList>
    </citation>
    <scope>NUCLEOTIDE SEQUENCE</scope>
    <source>
        <strain evidence="7">CBS 14135</strain>
    </source>
</reference>
<dbReference type="Pfam" id="PF04821">
    <property type="entry name" value="TIMELESS"/>
    <property type="match status" value="1"/>
</dbReference>
<feature type="compositionally biased region" description="Low complexity" evidence="5">
    <location>
        <begin position="17"/>
        <end position="37"/>
    </location>
</feature>
<sequence length="1027" mass="114414">MDAWDDEALDDWYASDVASSAEDSAAEQEAASETSEAGQVDDDTRLELLRPPILSICAALGGYEHVDVDGRLELVYRLGDDCLECLRDLRRLWRQDDTDNSRAVARVFAELGTLHNDLIPILLHTAGMGEKADKIALACTDLITALTWPIDWNAEVHDIVTREEEEDGVLSKLVGLQAAQVQYKASVLRVRAKEQRLVSRTVVGCVMRHLLLPALAKPRVDRTERDTGLIGMCLHLFRNLLAIRDPVAHTTSSAAVVANATLQSLLVEQLEEHFVLDTLLMLASNADMKDYEAWVPVAADCVYQLYIGSDVREIATVEAATARASSSALAASLDHEARQKRHGVNNARHSRFGTTIQFRAHDGSLRVARRPASLVESVRRLEQDIADRGRRRISRKRRATERGAPQRYTAWTNGARAVLRRWADRFVQDGAFGVLEQQYLKDIHAERERVGDLDAARCKALQLATFFLDYFRARRTEDASAFGFGLVAAWLEPWAFRLARSRAAMALEARQWLEFVAAVRLWTSLLCLLHALAHGSEEERQVADELQNTLYYDGDLLDTSLQVMHAYSAQSFACLEAVLDFAYTMPRLLEKHAARHEYVFVKARQGGHDDEESVTRSERLFRFQTFQRAMATTRLAHVCTQYLVRWQDSAQPRTMLPRLASVVHRIAIKAERPALFFAAKTREVWVRLLRGGDQALAACDAETTATLVKLARYIERQFAKLDGALQEAFDANKRPARAPKADKIPAEICVRPGLEHSEQIGVAVGLLAEEHKLAEVTWIKFHLELASAARKALMASDPDADPAAPSAAVQEQFAEHTLTTDSDAVRNEVTRNPALKLLLRLVGLEASIEEAHWVWSVPRSCTPASLDRDARIIDQYLAQPLLIEGELRDQVQRVRAPRTRTDAPSDGNDDAARPRKRKHADGDGRPAKKRAPRIPRWLDNEFIEDSDEELAFAMADVPRTSSRSASPPTLFAEVREAPAASTHTTPATSPTGAAPPSPTPAVLASSKARAQLPAHRDPLFLFDSDNE</sequence>
<feature type="domain" description="Timeless N-terminal" evidence="6">
    <location>
        <begin position="75"/>
        <end position="357"/>
    </location>
</feature>
<dbReference type="PANTHER" id="PTHR22940:SF4">
    <property type="entry name" value="PROTEIN TIMELESS HOMOLOG"/>
    <property type="match status" value="1"/>
</dbReference>
<dbReference type="GO" id="GO:0043111">
    <property type="term" value="P:replication fork arrest"/>
    <property type="evidence" value="ECO:0007669"/>
    <property type="project" value="TreeGrafter"/>
</dbReference>
<dbReference type="InterPro" id="IPR044998">
    <property type="entry name" value="Timeless"/>
</dbReference>
<gene>
    <name evidence="7" type="primary">TOF1</name>
    <name evidence="7" type="ORF">MBRA1_001965</name>
</gene>
<keyword evidence="2" id="KW-0236">DNA replication inhibitor</keyword>
<dbReference type="GO" id="GO:0031298">
    <property type="term" value="C:replication fork protection complex"/>
    <property type="evidence" value="ECO:0007669"/>
    <property type="project" value="TreeGrafter"/>
</dbReference>
<keyword evidence="8" id="KW-1185">Reference proteome</keyword>
<comment type="subcellular location">
    <subcellularLocation>
        <location evidence="1">Nucleus</location>
    </subcellularLocation>
</comment>
<proteinExistence type="predicted"/>
<feature type="region of interest" description="Disordered" evidence="5">
    <location>
        <begin position="892"/>
        <end position="933"/>
    </location>
</feature>
<name>A0AAF0DTS3_9BASI</name>
<feature type="compositionally biased region" description="Low complexity" evidence="5">
    <location>
        <begin position="958"/>
        <end position="969"/>
    </location>
</feature>
<evidence type="ECO:0000313" key="8">
    <source>
        <dbReference type="Proteomes" id="UP001216638"/>
    </source>
</evidence>
<accession>A0AAF0DTS3</accession>
<dbReference type="PANTHER" id="PTHR22940">
    <property type="entry name" value="TIMEOUT/TIMELESS-2"/>
    <property type="match status" value="1"/>
</dbReference>
<dbReference type="Proteomes" id="UP001216638">
    <property type="component" value="Chromosome 2"/>
</dbReference>
<evidence type="ECO:0000256" key="5">
    <source>
        <dbReference type="SAM" id="MobiDB-lite"/>
    </source>
</evidence>
<organism evidence="7 8">
    <name type="scientific">Malassezia brasiliensis</name>
    <dbReference type="NCBI Taxonomy" id="1821822"/>
    <lineage>
        <taxon>Eukaryota</taxon>
        <taxon>Fungi</taxon>
        <taxon>Dikarya</taxon>
        <taxon>Basidiomycota</taxon>
        <taxon>Ustilaginomycotina</taxon>
        <taxon>Malasseziomycetes</taxon>
        <taxon>Malasseziales</taxon>
        <taxon>Malasseziaceae</taxon>
        <taxon>Malassezia</taxon>
    </lineage>
</organism>
<feature type="region of interest" description="Disordered" evidence="5">
    <location>
        <begin position="958"/>
        <end position="1027"/>
    </location>
</feature>